<sequence length="416" mass="46655">MAEEEETTTMMTSEEQDGNINQNKDKMEITENVVEKEMLLLDGKKTDISEEKAPQDRFMIVYIILLLHGVGTLMPWNMFITATGYFTEYKLLSPGCSSVLSPVTMTTSAFSYVVDNVTTVSSILMETLQHNDTCTEASNIYRNYFLRPDIFFWVTMVSVVIINMANGVYQNSVYGTAAILPMQYTNAVVLGSNISGTLTSVIMILSIAATPNVRTSAIYYFLAAIFILVIAFDTYFALPLLRENARKLEVAGQSQRPPYGYIMHKAGVRKVSGDGFSIPEKYFTPVTCFLFFNTFAMLGNLVAEWVRRPGPRWVWIPIFLRLLFIPFFIFCNFIPNSGIRGIPVLIPSNWIYSIGSIVMAFTSGYFSSLTMMYAPRELSEPEHQGVAGMMAAFFLILGIFSGVIFSLPVTILVEKL</sequence>
<dbReference type="PRINTS" id="PR01130">
    <property type="entry name" value="DERENTRNSPRT"/>
</dbReference>
<feature type="transmembrane region" description="Helical" evidence="8">
    <location>
        <begin position="282"/>
        <end position="302"/>
    </location>
</feature>
<feature type="transmembrane region" description="Helical" evidence="8">
    <location>
        <begin position="189"/>
        <end position="210"/>
    </location>
</feature>
<evidence type="ECO:0000256" key="1">
    <source>
        <dbReference type="ARBA" id="ARBA00004141"/>
    </source>
</evidence>
<organism evidence="9 10">
    <name type="scientific">Paralvinella palmiformis</name>
    <dbReference type="NCBI Taxonomy" id="53620"/>
    <lineage>
        <taxon>Eukaryota</taxon>
        <taxon>Metazoa</taxon>
        <taxon>Spiralia</taxon>
        <taxon>Lophotrochozoa</taxon>
        <taxon>Annelida</taxon>
        <taxon>Polychaeta</taxon>
        <taxon>Sedentaria</taxon>
        <taxon>Canalipalpata</taxon>
        <taxon>Terebellida</taxon>
        <taxon>Terebelliformia</taxon>
        <taxon>Alvinellidae</taxon>
        <taxon>Paralvinella</taxon>
    </lineage>
</organism>
<protein>
    <submittedName>
        <fullName evidence="9">Uncharacterized protein</fullName>
    </submittedName>
</protein>
<feature type="region of interest" description="Disordered" evidence="7">
    <location>
        <begin position="1"/>
        <end position="23"/>
    </location>
</feature>
<feature type="transmembrane region" description="Helical" evidence="8">
    <location>
        <begin position="386"/>
        <end position="413"/>
    </location>
</feature>
<dbReference type="InterPro" id="IPR002259">
    <property type="entry name" value="Eqnu_transpt"/>
</dbReference>
<evidence type="ECO:0000313" key="9">
    <source>
        <dbReference type="EMBL" id="KAK2150936.1"/>
    </source>
</evidence>
<dbReference type="GO" id="GO:0005337">
    <property type="term" value="F:nucleoside transmembrane transporter activity"/>
    <property type="evidence" value="ECO:0007669"/>
    <property type="project" value="InterPro"/>
</dbReference>
<evidence type="ECO:0000256" key="4">
    <source>
        <dbReference type="ARBA" id="ARBA00022692"/>
    </source>
</evidence>
<feature type="transmembrane region" description="Helical" evidence="8">
    <location>
        <begin position="350"/>
        <end position="374"/>
    </location>
</feature>
<dbReference type="AlphaFoldDB" id="A0AAD9JE31"/>
<evidence type="ECO:0000256" key="5">
    <source>
        <dbReference type="ARBA" id="ARBA00022989"/>
    </source>
</evidence>
<accession>A0AAD9JE31</accession>
<dbReference type="PANTHER" id="PTHR10332:SF80">
    <property type="entry name" value="EQUILIBRATIVE NUCLEOSIDE TRANSPORTER 2, ISOFORM A"/>
    <property type="match status" value="1"/>
</dbReference>
<evidence type="ECO:0000313" key="10">
    <source>
        <dbReference type="Proteomes" id="UP001208570"/>
    </source>
</evidence>
<feature type="transmembrane region" description="Helical" evidence="8">
    <location>
        <begin position="314"/>
        <end position="335"/>
    </location>
</feature>
<dbReference type="Proteomes" id="UP001208570">
    <property type="component" value="Unassembled WGS sequence"/>
</dbReference>
<name>A0AAD9JE31_9ANNE</name>
<keyword evidence="4 8" id="KW-0812">Transmembrane</keyword>
<keyword evidence="5 8" id="KW-1133">Transmembrane helix</keyword>
<evidence type="ECO:0000256" key="2">
    <source>
        <dbReference type="ARBA" id="ARBA00007965"/>
    </source>
</evidence>
<comment type="subcellular location">
    <subcellularLocation>
        <location evidence="1">Membrane</location>
        <topology evidence="1">Multi-pass membrane protein</topology>
    </subcellularLocation>
</comment>
<dbReference type="PANTHER" id="PTHR10332">
    <property type="entry name" value="EQUILIBRATIVE NUCLEOSIDE TRANSPORTER"/>
    <property type="match status" value="1"/>
</dbReference>
<comment type="similarity">
    <text evidence="2">Belongs to the SLC29A/ENT transporter (TC 2.A.57) family.</text>
</comment>
<comment type="caution">
    <text evidence="9">The sequence shown here is derived from an EMBL/GenBank/DDBJ whole genome shotgun (WGS) entry which is preliminary data.</text>
</comment>
<gene>
    <name evidence="9" type="ORF">LSH36_382g03016</name>
</gene>
<keyword evidence="10" id="KW-1185">Reference proteome</keyword>
<dbReference type="Pfam" id="PF01733">
    <property type="entry name" value="Nucleoside_tran"/>
    <property type="match status" value="2"/>
</dbReference>
<proteinExistence type="inferred from homology"/>
<keyword evidence="3" id="KW-0813">Transport</keyword>
<feature type="transmembrane region" description="Helical" evidence="8">
    <location>
        <begin position="217"/>
        <end position="238"/>
    </location>
</feature>
<reference evidence="9" key="1">
    <citation type="journal article" date="2023" name="Mol. Biol. Evol.">
        <title>Third-Generation Sequencing Reveals the Adaptive Role of the Epigenome in Three Deep-Sea Polychaetes.</title>
        <authorList>
            <person name="Perez M."/>
            <person name="Aroh O."/>
            <person name="Sun Y."/>
            <person name="Lan Y."/>
            <person name="Juniper S.K."/>
            <person name="Young C.R."/>
            <person name="Angers B."/>
            <person name="Qian P.Y."/>
        </authorList>
    </citation>
    <scope>NUCLEOTIDE SEQUENCE</scope>
    <source>
        <strain evidence="9">P08H-3</strain>
    </source>
</reference>
<evidence type="ECO:0000256" key="8">
    <source>
        <dbReference type="SAM" id="Phobius"/>
    </source>
</evidence>
<keyword evidence="6 8" id="KW-0472">Membrane</keyword>
<evidence type="ECO:0000256" key="6">
    <source>
        <dbReference type="ARBA" id="ARBA00023136"/>
    </source>
</evidence>
<feature type="transmembrane region" description="Helical" evidence="8">
    <location>
        <begin position="150"/>
        <end position="169"/>
    </location>
</feature>
<dbReference type="EMBL" id="JAODUP010000382">
    <property type="protein sequence ID" value="KAK2150936.1"/>
    <property type="molecule type" value="Genomic_DNA"/>
</dbReference>
<feature type="transmembrane region" description="Helical" evidence="8">
    <location>
        <begin position="59"/>
        <end position="80"/>
    </location>
</feature>
<evidence type="ECO:0000256" key="3">
    <source>
        <dbReference type="ARBA" id="ARBA00022448"/>
    </source>
</evidence>
<dbReference type="GO" id="GO:0005886">
    <property type="term" value="C:plasma membrane"/>
    <property type="evidence" value="ECO:0007669"/>
    <property type="project" value="TreeGrafter"/>
</dbReference>
<evidence type="ECO:0000256" key="7">
    <source>
        <dbReference type="SAM" id="MobiDB-lite"/>
    </source>
</evidence>